<sequence length="344" mass="40110">MLQGNFDGGKGKNYGLGFGCTIPLIIGIIANLFVLFVLRSVTIRSTLTTWLLRVQTILDALCCFWDMIFIWVRQCPYSSVLGGWFQCHLWRTQIPYWLAEFMSTCNLAWIMLDRLWATVYCVTYRLNETKYLIATSIGTVVLSVGALIPNVLIVEFVNMTCVTHVNSKEQIAYHVSMFYQPFNFIVYYALPIIVMLFCHFRVVCYYRSVECEQLRPREQEQQHREQEEQQHTRNMPIHDQTSDDCFRELDQIEQDKCHTSVVFVDPLYRSMTVGSFCMICCLIIGHTFDVINYLLSNIAKNYLYDFGSDVQLIGEPWRPSGNFVQTHPEHRRHSNTTIKESQFA</sequence>
<name>A0A8E0VMQ9_9TREM</name>
<evidence type="ECO:0000256" key="2">
    <source>
        <dbReference type="SAM" id="Phobius"/>
    </source>
</evidence>
<gene>
    <name evidence="3" type="ORF">FBUS_03073</name>
</gene>
<feature type="compositionally biased region" description="Basic and acidic residues" evidence="1">
    <location>
        <begin position="220"/>
        <end position="231"/>
    </location>
</feature>
<feature type="region of interest" description="Disordered" evidence="1">
    <location>
        <begin position="220"/>
        <end position="240"/>
    </location>
</feature>
<keyword evidence="2" id="KW-1133">Transmembrane helix</keyword>
<feature type="transmembrane region" description="Helical" evidence="2">
    <location>
        <begin position="50"/>
        <end position="74"/>
    </location>
</feature>
<dbReference type="PANTHER" id="PTHR45698">
    <property type="entry name" value="TRACE AMINE-ASSOCIATED RECEPTOR 19N-RELATED"/>
    <property type="match status" value="1"/>
</dbReference>
<dbReference type="SUPFAM" id="SSF81321">
    <property type="entry name" value="Family A G protein-coupled receptor-like"/>
    <property type="match status" value="1"/>
</dbReference>
<evidence type="ECO:0000313" key="3">
    <source>
        <dbReference type="EMBL" id="KAA0194464.1"/>
    </source>
</evidence>
<feature type="compositionally biased region" description="Polar residues" evidence="1">
    <location>
        <begin position="335"/>
        <end position="344"/>
    </location>
</feature>
<protein>
    <recommendedName>
        <fullName evidence="5">7 transmembrane receptor</fullName>
    </recommendedName>
</protein>
<feature type="transmembrane region" description="Helical" evidence="2">
    <location>
        <begin position="132"/>
        <end position="153"/>
    </location>
</feature>
<evidence type="ECO:0000313" key="4">
    <source>
        <dbReference type="Proteomes" id="UP000728185"/>
    </source>
</evidence>
<dbReference type="Gene3D" id="1.20.1070.10">
    <property type="entry name" value="Rhodopsin 7-helix transmembrane proteins"/>
    <property type="match status" value="1"/>
</dbReference>
<feature type="transmembrane region" description="Helical" evidence="2">
    <location>
        <begin position="185"/>
        <end position="206"/>
    </location>
</feature>
<dbReference type="AlphaFoldDB" id="A0A8E0VMQ9"/>
<reference evidence="3" key="1">
    <citation type="submission" date="2019-05" db="EMBL/GenBank/DDBJ databases">
        <title>Annotation for the trematode Fasciolopsis buski.</title>
        <authorList>
            <person name="Choi Y.-J."/>
        </authorList>
    </citation>
    <scope>NUCLEOTIDE SEQUENCE</scope>
    <source>
        <strain evidence="3">HT</strain>
        <tissue evidence="3">Whole worm</tissue>
    </source>
</reference>
<keyword evidence="4" id="KW-1185">Reference proteome</keyword>
<feature type="transmembrane region" description="Helical" evidence="2">
    <location>
        <begin position="16"/>
        <end position="38"/>
    </location>
</feature>
<dbReference type="CDD" id="cd00637">
    <property type="entry name" value="7tm_classA_rhodopsin-like"/>
    <property type="match status" value="1"/>
</dbReference>
<comment type="caution">
    <text evidence="3">The sequence shown here is derived from an EMBL/GenBank/DDBJ whole genome shotgun (WGS) entry which is preliminary data.</text>
</comment>
<keyword evidence="2" id="KW-0472">Membrane</keyword>
<proteinExistence type="predicted"/>
<dbReference type="EMBL" id="LUCM01004364">
    <property type="protein sequence ID" value="KAA0194464.1"/>
    <property type="molecule type" value="Genomic_DNA"/>
</dbReference>
<evidence type="ECO:0008006" key="5">
    <source>
        <dbReference type="Google" id="ProtNLM"/>
    </source>
</evidence>
<keyword evidence="2" id="KW-0812">Transmembrane</keyword>
<evidence type="ECO:0000256" key="1">
    <source>
        <dbReference type="SAM" id="MobiDB-lite"/>
    </source>
</evidence>
<dbReference type="Proteomes" id="UP000728185">
    <property type="component" value="Unassembled WGS sequence"/>
</dbReference>
<dbReference type="PANTHER" id="PTHR45698:SF1">
    <property type="entry name" value="TRACE AMINE-ASSOCIATED RECEPTOR 13C-LIKE"/>
    <property type="match status" value="1"/>
</dbReference>
<feature type="region of interest" description="Disordered" evidence="1">
    <location>
        <begin position="323"/>
        <end position="344"/>
    </location>
</feature>
<organism evidence="3 4">
    <name type="scientific">Fasciolopsis buskii</name>
    <dbReference type="NCBI Taxonomy" id="27845"/>
    <lineage>
        <taxon>Eukaryota</taxon>
        <taxon>Metazoa</taxon>
        <taxon>Spiralia</taxon>
        <taxon>Lophotrochozoa</taxon>
        <taxon>Platyhelminthes</taxon>
        <taxon>Trematoda</taxon>
        <taxon>Digenea</taxon>
        <taxon>Plagiorchiida</taxon>
        <taxon>Echinostomata</taxon>
        <taxon>Echinostomatoidea</taxon>
        <taxon>Fasciolidae</taxon>
        <taxon>Fasciolopsis</taxon>
    </lineage>
</organism>
<accession>A0A8E0VMQ9</accession>